<sequence>MEFVIVNEYEDIDKIPSNIRTAIGLNKFLVMEAYTQIETLWPVHRMPEKKED</sequence>
<proteinExistence type="predicted"/>
<gene>
    <name evidence="1" type="ORF">DCCM_2974</name>
</gene>
<dbReference type="Proteomes" id="UP000239549">
    <property type="component" value="Unassembled WGS sequence"/>
</dbReference>
<accession>A0A2L2XDR6</accession>
<name>A0A2L2XDR6_9FIRM</name>
<evidence type="ECO:0000313" key="1">
    <source>
        <dbReference type="EMBL" id="GBF33863.1"/>
    </source>
</evidence>
<keyword evidence="2" id="KW-1185">Reference proteome</keyword>
<comment type="caution">
    <text evidence="1">The sequence shown here is derived from an EMBL/GenBank/DDBJ whole genome shotgun (WGS) entry which is preliminary data.</text>
</comment>
<organism evidence="1 2">
    <name type="scientific">Desulfocucumis palustris</name>
    <dbReference type="NCBI Taxonomy" id="1898651"/>
    <lineage>
        <taxon>Bacteria</taxon>
        <taxon>Bacillati</taxon>
        <taxon>Bacillota</taxon>
        <taxon>Clostridia</taxon>
        <taxon>Eubacteriales</taxon>
        <taxon>Desulfocucumaceae</taxon>
        <taxon>Desulfocucumis</taxon>
    </lineage>
</organism>
<dbReference type="EMBL" id="BFAV01000122">
    <property type="protein sequence ID" value="GBF33863.1"/>
    <property type="molecule type" value="Genomic_DNA"/>
</dbReference>
<protein>
    <submittedName>
        <fullName evidence="1">Uncharacterized protein</fullName>
    </submittedName>
</protein>
<evidence type="ECO:0000313" key="2">
    <source>
        <dbReference type="Proteomes" id="UP000239549"/>
    </source>
</evidence>
<dbReference type="AlphaFoldDB" id="A0A2L2XDR6"/>
<reference evidence="2" key="1">
    <citation type="submission" date="2018-02" db="EMBL/GenBank/DDBJ databases">
        <title>Genome sequence of Desulfocucumis palustris strain NAW-5.</title>
        <authorList>
            <person name="Watanabe M."/>
            <person name="Kojima H."/>
            <person name="Fukui M."/>
        </authorList>
    </citation>
    <scope>NUCLEOTIDE SEQUENCE [LARGE SCALE GENOMIC DNA]</scope>
    <source>
        <strain evidence="2">NAW-5</strain>
    </source>
</reference>